<dbReference type="FunFam" id="3.90.1170.40:FF:000002">
    <property type="entry name" value="Molybdopterin synthase catalytic subunit"/>
    <property type="match status" value="1"/>
</dbReference>
<reference evidence="8" key="1">
    <citation type="journal article" date="2021" name="Evol. Appl.">
        <title>The genome of the Pyrenean desman and the effects of bottlenecks and inbreeding on the genomic landscape of an endangered species.</title>
        <authorList>
            <person name="Escoda L."/>
            <person name="Castresana J."/>
        </authorList>
    </citation>
    <scope>NUCLEOTIDE SEQUENCE</scope>
    <source>
        <strain evidence="8">IBE-C5619</strain>
    </source>
</reference>
<keyword evidence="5" id="KW-0547">Nucleotide-binding</keyword>
<dbReference type="InterPro" id="IPR028887">
    <property type="entry name" value="MOCS2A_euk"/>
</dbReference>
<dbReference type="SUPFAM" id="SSF54285">
    <property type="entry name" value="MoaD/ThiS"/>
    <property type="match status" value="1"/>
</dbReference>
<feature type="region of interest" description="Disordered" evidence="7">
    <location>
        <begin position="1"/>
        <end position="32"/>
    </location>
</feature>
<keyword evidence="4" id="KW-0808">Transferase</keyword>
<dbReference type="GO" id="GO:1990140">
    <property type="term" value="C:molybdopterin synthase complex"/>
    <property type="evidence" value="ECO:0007669"/>
    <property type="project" value="InterPro"/>
</dbReference>
<evidence type="ECO:0000256" key="6">
    <source>
        <dbReference type="ARBA" id="ARBA00023150"/>
    </source>
</evidence>
<dbReference type="Gene3D" id="3.90.1170.40">
    <property type="entry name" value="Molybdopterin biosynthesis MoaE subunit"/>
    <property type="match status" value="1"/>
</dbReference>
<dbReference type="SUPFAM" id="SSF54690">
    <property type="entry name" value="Molybdopterin synthase subunit MoaE"/>
    <property type="match status" value="1"/>
</dbReference>
<dbReference type="GO" id="GO:0006777">
    <property type="term" value="P:Mo-molybdopterin cofactor biosynthetic process"/>
    <property type="evidence" value="ECO:0007669"/>
    <property type="project" value="UniProtKB-KW"/>
</dbReference>
<dbReference type="Pfam" id="PF02391">
    <property type="entry name" value="MoaE"/>
    <property type="match status" value="1"/>
</dbReference>
<feature type="compositionally biased region" description="Pro residues" evidence="7">
    <location>
        <begin position="56"/>
        <end position="65"/>
    </location>
</feature>
<feature type="region of interest" description="Disordered" evidence="7">
    <location>
        <begin position="44"/>
        <end position="83"/>
    </location>
</feature>
<feature type="non-terminal residue" evidence="8">
    <location>
        <position position="332"/>
    </location>
</feature>
<comment type="pathway">
    <text evidence="1">Cofactor biosynthesis; molybdopterin biosynthesis.</text>
</comment>
<dbReference type="InterPro" id="IPR003448">
    <property type="entry name" value="Mopterin_biosynth_MoaE"/>
</dbReference>
<dbReference type="InterPro" id="IPR003749">
    <property type="entry name" value="ThiS/MoaD-like"/>
</dbReference>
<dbReference type="Gene3D" id="3.10.20.30">
    <property type="match status" value="1"/>
</dbReference>
<dbReference type="HAMAP" id="MF_03052">
    <property type="entry name" value="MOC2B"/>
    <property type="match status" value="1"/>
</dbReference>
<keyword evidence="2" id="KW-0963">Cytoplasm</keyword>
<dbReference type="Pfam" id="PF02597">
    <property type="entry name" value="ThiS"/>
    <property type="match status" value="1"/>
</dbReference>
<dbReference type="InterPro" id="IPR012675">
    <property type="entry name" value="Beta-grasp_dom_sf"/>
</dbReference>
<organism evidence="8 9">
    <name type="scientific">Galemys pyrenaicus</name>
    <name type="common">Iberian desman</name>
    <name type="synonym">Pyrenean desman</name>
    <dbReference type="NCBI Taxonomy" id="202257"/>
    <lineage>
        <taxon>Eukaryota</taxon>
        <taxon>Metazoa</taxon>
        <taxon>Chordata</taxon>
        <taxon>Craniata</taxon>
        <taxon>Vertebrata</taxon>
        <taxon>Euteleostomi</taxon>
        <taxon>Mammalia</taxon>
        <taxon>Eutheria</taxon>
        <taxon>Laurasiatheria</taxon>
        <taxon>Eulipotyphla</taxon>
        <taxon>Talpidae</taxon>
        <taxon>Galemys</taxon>
    </lineage>
</organism>
<dbReference type="CDD" id="cd00754">
    <property type="entry name" value="Ubl_MoaD"/>
    <property type="match status" value="1"/>
</dbReference>
<sequence length="332" mass="36131">DIFSSTSPKRSTLAQNLRFKPSAPKRETRGENSGAELILRMPSAGGSAHHIAPAPSLAPAPPPPRWGFSARDPGRDGAAVPGKGGRRRCVSFFALSLHSPRLSRPDPLKPPCSGPATATPAVEVLYFAKSAEITGIRSETISVPQEIKALQLWNEIESRHPGLADVKNQVIFAVRQEYVELGDQLLLLRSGDEIAIIPPIIMNEVDETPKDIIKFTAEKLSVDEVSQLVISPLCGAISLFVGTTRNNFEGKKVISLEYEAYLPMAENEVRKICSDMRQKWPVKHIAVFHRLGLVPVSEASIIIAVSSAHRAASLEAVSYAIDTLKAKVPIWK</sequence>
<evidence type="ECO:0000256" key="5">
    <source>
        <dbReference type="ARBA" id="ARBA00022741"/>
    </source>
</evidence>
<dbReference type="Proteomes" id="UP000700334">
    <property type="component" value="Unassembled WGS sequence"/>
</dbReference>
<keyword evidence="3" id="KW-0597">Phosphoprotein</keyword>
<keyword evidence="6" id="KW-0501">Molybdenum cofactor biosynthesis</keyword>
<evidence type="ECO:0000256" key="1">
    <source>
        <dbReference type="ARBA" id="ARBA00005046"/>
    </source>
</evidence>
<dbReference type="NCBIfam" id="TIGR01682">
    <property type="entry name" value="moaD"/>
    <property type="match status" value="1"/>
</dbReference>
<dbReference type="InterPro" id="IPR028888">
    <property type="entry name" value="MOCS2B_euk"/>
</dbReference>
<dbReference type="PANTHER" id="PTHR23404">
    <property type="entry name" value="MOLYBDOPTERIN SYNTHASE RELATED"/>
    <property type="match status" value="1"/>
</dbReference>
<evidence type="ECO:0000313" key="8">
    <source>
        <dbReference type="EMBL" id="KAG8519813.1"/>
    </source>
</evidence>
<accession>A0A8J6AEZ2</accession>
<dbReference type="AlphaFoldDB" id="A0A8J6AEZ2"/>
<dbReference type="InterPro" id="IPR036563">
    <property type="entry name" value="MoaE_sf"/>
</dbReference>
<dbReference type="CDD" id="cd00756">
    <property type="entry name" value="MoaE"/>
    <property type="match status" value="1"/>
</dbReference>
<keyword evidence="9" id="KW-1185">Reference proteome</keyword>
<evidence type="ECO:0000313" key="9">
    <source>
        <dbReference type="Proteomes" id="UP000700334"/>
    </source>
</evidence>
<dbReference type="InterPro" id="IPR016155">
    <property type="entry name" value="Mopterin_synth/thiamin_S_b"/>
</dbReference>
<name>A0A8J6AEZ2_GALPY</name>
<comment type="caution">
    <text evidence="8">The sequence shown here is derived from an EMBL/GenBank/DDBJ whole genome shotgun (WGS) entry which is preliminary data.</text>
</comment>
<evidence type="ECO:0000256" key="3">
    <source>
        <dbReference type="ARBA" id="ARBA00022553"/>
    </source>
</evidence>
<dbReference type="FunFam" id="3.10.20.30:FF:000010">
    <property type="entry name" value="Molybdopterin synthase sulfur carrier subunit"/>
    <property type="match status" value="1"/>
</dbReference>
<evidence type="ECO:0000256" key="2">
    <source>
        <dbReference type="ARBA" id="ARBA00022490"/>
    </source>
</evidence>
<dbReference type="EMBL" id="JAGFMF010011595">
    <property type="protein sequence ID" value="KAG8519813.1"/>
    <property type="molecule type" value="Genomic_DNA"/>
</dbReference>
<feature type="compositionally biased region" description="Polar residues" evidence="7">
    <location>
        <begin position="1"/>
        <end position="15"/>
    </location>
</feature>
<evidence type="ECO:0000256" key="4">
    <source>
        <dbReference type="ARBA" id="ARBA00022679"/>
    </source>
</evidence>
<dbReference type="GO" id="GO:0000166">
    <property type="term" value="F:nucleotide binding"/>
    <property type="evidence" value="ECO:0007669"/>
    <property type="project" value="UniProtKB-KW"/>
</dbReference>
<dbReference type="GO" id="GO:0030366">
    <property type="term" value="F:molybdopterin synthase activity"/>
    <property type="evidence" value="ECO:0007669"/>
    <property type="project" value="InterPro"/>
</dbReference>
<evidence type="ECO:0000256" key="7">
    <source>
        <dbReference type="SAM" id="MobiDB-lite"/>
    </source>
</evidence>
<protein>
    <submittedName>
        <fullName evidence="8">Molybdopterin synthase catalytic subunit</fullName>
    </submittedName>
</protein>
<gene>
    <name evidence="8" type="ORF">J0S82_020897</name>
</gene>
<dbReference type="HAMAP" id="MF_03051">
    <property type="entry name" value="MOCS2A"/>
    <property type="match status" value="1"/>
</dbReference>
<proteinExistence type="inferred from homology"/>
<feature type="non-terminal residue" evidence="8">
    <location>
        <position position="1"/>
    </location>
</feature>
<dbReference type="OrthoDB" id="5531344at2759"/>